<evidence type="ECO:0000313" key="2">
    <source>
        <dbReference type="Proteomes" id="UP000265515"/>
    </source>
</evidence>
<keyword evidence="2" id="KW-1185">Reference proteome</keyword>
<dbReference type="EMBL" id="BFEA01000264">
    <property type="protein sequence ID" value="GBG77279.1"/>
    <property type="molecule type" value="Genomic_DNA"/>
</dbReference>
<protein>
    <recommendedName>
        <fullName evidence="3">Reverse transcriptase domain-containing protein</fullName>
    </recommendedName>
</protein>
<organism evidence="1 2">
    <name type="scientific">Chara braunii</name>
    <name type="common">Braun's stonewort</name>
    <dbReference type="NCBI Taxonomy" id="69332"/>
    <lineage>
        <taxon>Eukaryota</taxon>
        <taxon>Viridiplantae</taxon>
        <taxon>Streptophyta</taxon>
        <taxon>Charophyceae</taxon>
        <taxon>Charales</taxon>
        <taxon>Characeae</taxon>
        <taxon>Chara</taxon>
    </lineage>
</organism>
<sequence>MEVDRLMQLYSSAGAFPVKGTRRKIKDMIGKVIGQKEGVNIRRKTTVSLRYDSEVRKREVRAVMEKQIFETELHRTIKSALVRKTRLVWSRNRSVASILCNHREAAKLGVGDRTCAGYDLNRLDGHVHTRITEVLGINMQICNGKNITKPAKRTGKTELRARVFASLKATLGVRLGIEEQELQVEGCIAERTGNSGAVEEDEVKQLKWKFRQLVITQVDKNPGELVLMCPSTYQHALKKMFVYNSAYVLAKCANHYSGEDAIRDLAKWRPIAPVNTEPTKTGSRRVARALNALLVRLPVVEHFNMGVTTQLKENLKRIEKEQGCKRESAMMILCSYDIKEMFTSLPHGAIVDAVEWLPREWEKKGRSRVSVSRRAREVIFNHKSLGSSYVLLTSKTIRKFVKFELAHTYTKCTGTLLKQIVGIPMGKNSSPPLACILCAKYKTEFVGSLGKDRALFHSIRFMDDVETGVLVDRWNEESFHRAEEIMKAFETSYGEKLILVRTDEGDNTIDFIGAKVPVAAGPVRFLVAPQMKNQD</sequence>
<name>A0A388L4N4_CHABU</name>
<evidence type="ECO:0008006" key="3">
    <source>
        <dbReference type="Google" id="ProtNLM"/>
    </source>
</evidence>
<comment type="caution">
    <text evidence="1">The sequence shown here is derived from an EMBL/GenBank/DDBJ whole genome shotgun (WGS) entry which is preliminary data.</text>
</comment>
<gene>
    <name evidence="1" type="ORF">CBR_g23608</name>
</gene>
<reference evidence="1 2" key="1">
    <citation type="journal article" date="2018" name="Cell">
        <title>The Chara Genome: Secondary Complexity and Implications for Plant Terrestrialization.</title>
        <authorList>
            <person name="Nishiyama T."/>
            <person name="Sakayama H."/>
            <person name="Vries J.D."/>
            <person name="Buschmann H."/>
            <person name="Saint-Marcoux D."/>
            <person name="Ullrich K.K."/>
            <person name="Haas F.B."/>
            <person name="Vanderstraeten L."/>
            <person name="Becker D."/>
            <person name="Lang D."/>
            <person name="Vosolsobe S."/>
            <person name="Rombauts S."/>
            <person name="Wilhelmsson P.K.I."/>
            <person name="Janitza P."/>
            <person name="Kern R."/>
            <person name="Heyl A."/>
            <person name="Rumpler F."/>
            <person name="Villalobos L.I.A.C."/>
            <person name="Clay J.M."/>
            <person name="Skokan R."/>
            <person name="Toyoda A."/>
            <person name="Suzuki Y."/>
            <person name="Kagoshima H."/>
            <person name="Schijlen E."/>
            <person name="Tajeshwar N."/>
            <person name="Catarino B."/>
            <person name="Hetherington A.J."/>
            <person name="Saltykova A."/>
            <person name="Bonnot C."/>
            <person name="Breuninger H."/>
            <person name="Symeonidi A."/>
            <person name="Radhakrishnan G.V."/>
            <person name="Van Nieuwerburgh F."/>
            <person name="Deforce D."/>
            <person name="Chang C."/>
            <person name="Karol K.G."/>
            <person name="Hedrich R."/>
            <person name="Ulvskov P."/>
            <person name="Glockner G."/>
            <person name="Delwiche C.F."/>
            <person name="Petrasek J."/>
            <person name="Van de Peer Y."/>
            <person name="Friml J."/>
            <person name="Beilby M."/>
            <person name="Dolan L."/>
            <person name="Kohara Y."/>
            <person name="Sugano S."/>
            <person name="Fujiyama A."/>
            <person name="Delaux P.-M."/>
            <person name="Quint M."/>
            <person name="TheiBen G."/>
            <person name="Hagemann M."/>
            <person name="Harholt J."/>
            <person name="Dunand C."/>
            <person name="Zachgo S."/>
            <person name="Langdale J."/>
            <person name="Maumus F."/>
            <person name="Straeten D.V.D."/>
            <person name="Gould S.B."/>
            <person name="Rensing S.A."/>
        </authorList>
    </citation>
    <scope>NUCLEOTIDE SEQUENCE [LARGE SCALE GENOMIC DNA]</scope>
    <source>
        <strain evidence="1 2">S276</strain>
    </source>
</reference>
<dbReference type="Proteomes" id="UP000265515">
    <property type="component" value="Unassembled WGS sequence"/>
</dbReference>
<proteinExistence type="predicted"/>
<dbReference type="AlphaFoldDB" id="A0A388L4N4"/>
<evidence type="ECO:0000313" key="1">
    <source>
        <dbReference type="EMBL" id="GBG77279.1"/>
    </source>
</evidence>
<accession>A0A388L4N4</accession>
<dbReference type="Gramene" id="GBG77279">
    <property type="protein sequence ID" value="GBG77279"/>
    <property type="gene ID" value="CBR_g23608"/>
</dbReference>